<evidence type="ECO:0000256" key="1">
    <source>
        <dbReference type="ARBA" id="ARBA00004651"/>
    </source>
</evidence>
<gene>
    <name evidence="9" type="ORF">FHS18_003437</name>
</gene>
<feature type="transmembrane region" description="Helical" evidence="7">
    <location>
        <begin position="14"/>
        <end position="33"/>
    </location>
</feature>
<evidence type="ECO:0000256" key="4">
    <source>
        <dbReference type="ARBA" id="ARBA00022692"/>
    </source>
</evidence>
<feature type="domain" description="ABC3 transporter permease C-terminal" evidence="8">
    <location>
        <begin position="248"/>
        <end position="360"/>
    </location>
</feature>
<dbReference type="PANTHER" id="PTHR30489:SF0">
    <property type="entry name" value="LIPOPROTEIN-RELEASING SYSTEM TRANSMEMBRANE PROTEIN LOLE"/>
    <property type="match status" value="1"/>
</dbReference>
<dbReference type="RefSeq" id="WP_183601251.1">
    <property type="nucleotide sequence ID" value="NZ_JACHXK010000007.1"/>
</dbReference>
<comment type="subcellular location">
    <subcellularLocation>
        <location evidence="1">Cell membrane</location>
        <topology evidence="1">Multi-pass membrane protein</topology>
    </subcellularLocation>
</comment>
<dbReference type="Proteomes" id="UP000570361">
    <property type="component" value="Unassembled WGS sequence"/>
</dbReference>
<dbReference type="EMBL" id="JACHXK010000007">
    <property type="protein sequence ID" value="MBB3111369.1"/>
    <property type="molecule type" value="Genomic_DNA"/>
</dbReference>
<keyword evidence="3" id="KW-1003">Cell membrane</keyword>
<evidence type="ECO:0000256" key="3">
    <source>
        <dbReference type="ARBA" id="ARBA00022475"/>
    </source>
</evidence>
<name>A0A7W5AZL0_9BACL</name>
<accession>A0A7W5AZL0</accession>
<evidence type="ECO:0000256" key="2">
    <source>
        <dbReference type="ARBA" id="ARBA00005236"/>
    </source>
</evidence>
<feature type="transmembrane region" description="Helical" evidence="7">
    <location>
        <begin position="285"/>
        <end position="310"/>
    </location>
</feature>
<keyword evidence="6 7" id="KW-0472">Membrane</keyword>
<dbReference type="Pfam" id="PF02687">
    <property type="entry name" value="FtsX"/>
    <property type="match status" value="1"/>
</dbReference>
<feature type="transmembrane region" description="Helical" evidence="7">
    <location>
        <begin position="245"/>
        <end position="265"/>
    </location>
</feature>
<feature type="transmembrane region" description="Helical" evidence="7">
    <location>
        <begin position="330"/>
        <end position="356"/>
    </location>
</feature>
<protein>
    <submittedName>
        <fullName evidence="9">Putative ABC transport system permease protein</fullName>
    </submittedName>
</protein>
<keyword evidence="10" id="KW-1185">Reference proteome</keyword>
<comment type="caution">
    <text evidence="9">The sequence shown here is derived from an EMBL/GenBank/DDBJ whole genome shotgun (WGS) entry which is preliminary data.</text>
</comment>
<evidence type="ECO:0000259" key="8">
    <source>
        <dbReference type="Pfam" id="PF02687"/>
    </source>
</evidence>
<dbReference type="InterPro" id="IPR051447">
    <property type="entry name" value="Lipoprotein-release_system"/>
</dbReference>
<dbReference type="GO" id="GO:0044874">
    <property type="term" value="P:lipoprotein localization to outer membrane"/>
    <property type="evidence" value="ECO:0007669"/>
    <property type="project" value="TreeGrafter"/>
</dbReference>
<keyword evidence="5 7" id="KW-1133">Transmembrane helix</keyword>
<comment type="similarity">
    <text evidence="2">Belongs to the ABC-4 integral membrane protein family. LolC/E subfamily.</text>
</comment>
<proteinExistence type="inferred from homology"/>
<evidence type="ECO:0000256" key="7">
    <source>
        <dbReference type="SAM" id="Phobius"/>
    </source>
</evidence>
<organism evidence="9 10">
    <name type="scientific">Paenibacillus phyllosphaerae</name>
    <dbReference type="NCBI Taxonomy" id="274593"/>
    <lineage>
        <taxon>Bacteria</taxon>
        <taxon>Bacillati</taxon>
        <taxon>Bacillota</taxon>
        <taxon>Bacilli</taxon>
        <taxon>Bacillales</taxon>
        <taxon>Paenibacillaceae</taxon>
        <taxon>Paenibacillus</taxon>
    </lineage>
</organism>
<evidence type="ECO:0000313" key="10">
    <source>
        <dbReference type="Proteomes" id="UP000570361"/>
    </source>
</evidence>
<dbReference type="InterPro" id="IPR003838">
    <property type="entry name" value="ABC3_permease_C"/>
</dbReference>
<keyword evidence="4 7" id="KW-0812">Transmembrane</keyword>
<sequence>MRQIINDIWISKKIFIMLFFGFLLTILPILIALSTQSYYNEHFYQSKNGYFNYYYALKMDRIQEEDLLHIQELASSTFEHSSVLTATIAVTDPKLGSVQVIGLLNNKIWSPPLLEGREITSDQDKEIVTGKLIADHTGTIQVLNQEYHVEGIAGINKGRDMINVYNSNLYVFLNELPEQIKREIAQKGVLPTVVRSNRNPENEMNRFISELQQYRPEIKVTIENLIPTYEKQKQSRQGVKEIMSYPYKLVMIALLNCVNVSYLWIYLKRKEFSLRKALGASNLNLFVHIFSQLFLCAVLAAGCSFFIQWILSKLSIKVVETTTYFISIDFSQTIIGILATFAVALLTSVIPLLHIFRIEPAKALKE</sequence>
<evidence type="ECO:0000313" key="9">
    <source>
        <dbReference type="EMBL" id="MBB3111369.1"/>
    </source>
</evidence>
<reference evidence="9 10" key="1">
    <citation type="submission" date="2020-08" db="EMBL/GenBank/DDBJ databases">
        <title>Genomic Encyclopedia of Type Strains, Phase III (KMG-III): the genomes of soil and plant-associated and newly described type strains.</title>
        <authorList>
            <person name="Whitman W."/>
        </authorList>
    </citation>
    <scope>NUCLEOTIDE SEQUENCE [LARGE SCALE GENOMIC DNA]</scope>
    <source>
        <strain evidence="9 10">CECT 5862</strain>
    </source>
</reference>
<dbReference type="AlphaFoldDB" id="A0A7W5AZL0"/>
<dbReference type="PANTHER" id="PTHR30489">
    <property type="entry name" value="LIPOPROTEIN-RELEASING SYSTEM TRANSMEMBRANE PROTEIN LOLE"/>
    <property type="match status" value="1"/>
</dbReference>
<evidence type="ECO:0000256" key="5">
    <source>
        <dbReference type="ARBA" id="ARBA00022989"/>
    </source>
</evidence>
<dbReference type="GO" id="GO:0098797">
    <property type="term" value="C:plasma membrane protein complex"/>
    <property type="evidence" value="ECO:0007669"/>
    <property type="project" value="TreeGrafter"/>
</dbReference>
<evidence type="ECO:0000256" key="6">
    <source>
        <dbReference type="ARBA" id="ARBA00023136"/>
    </source>
</evidence>